<sequence>EKEGSVAQVAEENDEHEVEAIWGSTFSKVKSNTSSSGLNGWGRSARHRQGGPSGSLGAVLAPGPVYDLWSGRGRFSAGLINSLEKRQKLASSAPAPGAAEAAEPGKPAATPPAEAVNAEIERRVAELVAAERARLEEREKALARFEEELVDSALAAATPASPAAPTPGDGRSVSIVAQDVEELEMRRNTTKGKAGIVATAGMHLCRDTFGLMPSIRKMHLRWNAGTPANGRVAHDAFVARERPGGS</sequence>
<gene>
    <name evidence="2" type="ORF">BJ554DRAFT_5769</name>
</gene>
<name>A0A8H8DL90_9FUNG</name>
<organism evidence="2 3">
    <name type="scientific">Olpidium bornovanus</name>
    <dbReference type="NCBI Taxonomy" id="278681"/>
    <lineage>
        <taxon>Eukaryota</taxon>
        <taxon>Fungi</taxon>
        <taxon>Fungi incertae sedis</taxon>
        <taxon>Olpidiomycota</taxon>
        <taxon>Olpidiomycotina</taxon>
        <taxon>Olpidiomycetes</taxon>
        <taxon>Olpidiales</taxon>
        <taxon>Olpidiaceae</taxon>
        <taxon>Olpidium</taxon>
    </lineage>
</organism>
<dbReference type="EMBL" id="JAEFCI010002846">
    <property type="protein sequence ID" value="KAG5461962.1"/>
    <property type="molecule type" value="Genomic_DNA"/>
</dbReference>
<accession>A0A8H8DL90</accession>
<protein>
    <submittedName>
        <fullName evidence="2">Uncharacterized protein</fullName>
    </submittedName>
</protein>
<dbReference type="Proteomes" id="UP000673691">
    <property type="component" value="Unassembled WGS sequence"/>
</dbReference>
<proteinExistence type="predicted"/>
<feature type="non-terminal residue" evidence="2">
    <location>
        <position position="1"/>
    </location>
</feature>
<evidence type="ECO:0000313" key="3">
    <source>
        <dbReference type="Proteomes" id="UP000673691"/>
    </source>
</evidence>
<reference evidence="2 3" key="1">
    <citation type="journal article" name="Sci. Rep.">
        <title>Genome-scale phylogenetic analyses confirm Olpidium as the closest living zoosporic fungus to the non-flagellated, terrestrial fungi.</title>
        <authorList>
            <person name="Chang Y."/>
            <person name="Rochon D."/>
            <person name="Sekimoto S."/>
            <person name="Wang Y."/>
            <person name="Chovatia M."/>
            <person name="Sandor L."/>
            <person name="Salamov A."/>
            <person name="Grigoriev I.V."/>
            <person name="Stajich J.E."/>
            <person name="Spatafora J.W."/>
        </authorList>
    </citation>
    <scope>NUCLEOTIDE SEQUENCE [LARGE SCALE GENOMIC DNA]</scope>
    <source>
        <strain evidence="2">S191</strain>
    </source>
</reference>
<feature type="region of interest" description="Disordered" evidence="1">
    <location>
        <begin position="1"/>
        <end position="57"/>
    </location>
</feature>
<feature type="compositionally biased region" description="Polar residues" evidence="1">
    <location>
        <begin position="24"/>
        <end position="38"/>
    </location>
</feature>
<feature type="region of interest" description="Disordered" evidence="1">
    <location>
        <begin position="91"/>
        <end position="113"/>
    </location>
</feature>
<keyword evidence="3" id="KW-1185">Reference proteome</keyword>
<dbReference type="AlphaFoldDB" id="A0A8H8DL90"/>
<evidence type="ECO:0000256" key="1">
    <source>
        <dbReference type="SAM" id="MobiDB-lite"/>
    </source>
</evidence>
<evidence type="ECO:0000313" key="2">
    <source>
        <dbReference type="EMBL" id="KAG5461962.1"/>
    </source>
</evidence>
<comment type="caution">
    <text evidence="2">The sequence shown here is derived from an EMBL/GenBank/DDBJ whole genome shotgun (WGS) entry which is preliminary data.</text>
</comment>